<proteinExistence type="predicted"/>
<keyword evidence="3" id="KW-0328">Glycosyltransferase</keyword>
<feature type="domain" description="Glycosyl transferase family 1" evidence="2">
    <location>
        <begin position="217"/>
        <end position="370"/>
    </location>
</feature>
<sequence length="399" mass="45676">MGLKIAFVTPWYGANISGGTESACRNLSERLRQSGVEVYVLTTCVKQFHSDWNVDYHKPGLEIINGVHVLRFSVRKRNVQLFDSINAKLMKNISVSLNEEDAYLAESVNSPDLEKYLLGHKEQFDAFIFTPYMFGTTYHGVQQVYDKAILFPAFHDESYAYFTRFKEVYSRVKGIIFNSIAEQEWAAAHYNFGCVHQKVIGLGVTDFKPIPGQFREKYKIPYPFILYAGRRDDGKNVDILVDFFNRYKINRPNSTLKLVLIGGGGGDRSYHSEDDIYDLGFVTEEDKYNAYGAAQVLCNPSSFESFSLVIMESWQAKRPVLVYEKCEVTKRFVEQSNGGLYFCQYDEFEACLDLLLTHLNLGDALGNNGYSFVQSNFTWDCVIENYQRFIEACMDGEAK</sequence>
<dbReference type="Gene3D" id="3.40.50.2000">
    <property type="entry name" value="Glycogen Phosphorylase B"/>
    <property type="match status" value="2"/>
</dbReference>
<dbReference type="EMBL" id="JBHMAG010000004">
    <property type="protein sequence ID" value="MFB9751050.1"/>
    <property type="molecule type" value="Genomic_DNA"/>
</dbReference>
<dbReference type="CDD" id="cd03801">
    <property type="entry name" value="GT4_PimA-like"/>
    <property type="match status" value="1"/>
</dbReference>
<name>A0ABV5VRZ3_9BACL</name>
<evidence type="ECO:0000259" key="2">
    <source>
        <dbReference type="Pfam" id="PF00534"/>
    </source>
</evidence>
<gene>
    <name evidence="3" type="ORF">ACFFNY_05645</name>
</gene>
<dbReference type="Pfam" id="PF00534">
    <property type="entry name" value="Glycos_transf_1"/>
    <property type="match status" value="1"/>
</dbReference>
<dbReference type="GO" id="GO:0016757">
    <property type="term" value="F:glycosyltransferase activity"/>
    <property type="evidence" value="ECO:0007669"/>
    <property type="project" value="UniProtKB-KW"/>
</dbReference>
<keyword evidence="4" id="KW-1185">Reference proteome</keyword>
<dbReference type="Proteomes" id="UP001589619">
    <property type="component" value="Unassembled WGS sequence"/>
</dbReference>
<dbReference type="PANTHER" id="PTHR46401">
    <property type="entry name" value="GLYCOSYLTRANSFERASE WBBK-RELATED"/>
    <property type="match status" value="1"/>
</dbReference>
<dbReference type="InterPro" id="IPR001296">
    <property type="entry name" value="Glyco_trans_1"/>
</dbReference>
<evidence type="ECO:0000313" key="3">
    <source>
        <dbReference type="EMBL" id="MFB9751050.1"/>
    </source>
</evidence>
<protein>
    <submittedName>
        <fullName evidence="3">Glycosyltransferase family 4 protein</fullName>
        <ecNumber evidence="3">2.4.-.-</ecNumber>
    </submittedName>
</protein>
<keyword evidence="1 3" id="KW-0808">Transferase</keyword>
<dbReference type="RefSeq" id="WP_344905751.1">
    <property type="nucleotide sequence ID" value="NZ_BAAAYO010000002.1"/>
</dbReference>
<comment type="caution">
    <text evidence="3">The sequence shown here is derived from an EMBL/GenBank/DDBJ whole genome shotgun (WGS) entry which is preliminary data.</text>
</comment>
<evidence type="ECO:0000256" key="1">
    <source>
        <dbReference type="ARBA" id="ARBA00022679"/>
    </source>
</evidence>
<reference evidence="3 4" key="1">
    <citation type="submission" date="2024-09" db="EMBL/GenBank/DDBJ databases">
        <authorList>
            <person name="Sun Q."/>
            <person name="Mori K."/>
        </authorList>
    </citation>
    <scope>NUCLEOTIDE SEQUENCE [LARGE SCALE GENOMIC DNA]</scope>
    <source>
        <strain evidence="3 4">JCM 12520</strain>
    </source>
</reference>
<organism evidence="3 4">
    <name type="scientific">Paenibacillus hodogayensis</name>
    <dbReference type="NCBI Taxonomy" id="279208"/>
    <lineage>
        <taxon>Bacteria</taxon>
        <taxon>Bacillati</taxon>
        <taxon>Bacillota</taxon>
        <taxon>Bacilli</taxon>
        <taxon>Bacillales</taxon>
        <taxon>Paenibacillaceae</taxon>
        <taxon>Paenibacillus</taxon>
    </lineage>
</organism>
<dbReference type="EC" id="2.4.-.-" evidence="3"/>
<dbReference type="SUPFAM" id="SSF53756">
    <property type="entry name" value="UDP-Glycosyltransferase/glycogen phosphorylase"/>
    <property type="match status" value="1"/>
</dbReference>
<dbReference type="PANTHER" id="PTHR46401:SF2">
    <property type="entry name" value="GLYCOSYLTRANSFERASE WBBK-RELATED"/>
    <property type="match status" value="1"/>
</dbReference>
<accession>A0ABV5VRZ3</accession>
<evidence type="ECO:0000313" key="4">
    <source>
        <dbReference type="Proteomes" id="UP001589619"/>
    </source>
</evidence>